<protein>
    <submittedName>
        <fullName evidence="3">Uncharacterized protein</fullName>
    </submittedName>
</protein>
<dbReference type="PANTHER" id="PTHR47026:SF2">
    <property type="entry name" value="FLAGELLAR ASSOCIATED PROTEIN"/>
    <property type="match status" value="1"/>
</dbReference>
<proteinExistence type="predicted"/>
<dbReference type="Proteomes" id="UP000515908">
    <property type="component" value="Chromosome 01"/>
</dbReference>
<accession>S9WLH8</accession>
<evidence type="ECO:0000313" key="4">
    <source>
        <dbReference type="Proteomes" id="UP000515908"/>
    </source>
</evidence>
<organism evidence="3 4">
    <name type="scientific">Angomonas deanei</name>
    <dbReference type="NCBI Taxonomy" id="59799"/>
    <lineage>
        <taxon>Eukaryota</taxon>
        <taxon>Discoba</taxon>
        <taxon>Euglenozoa</taxon>
        <taxon>Kinetoplastea</taxon>
        <taxon>Metakinetoplastina</taxon>
        <taxon>Trypanosomatida</taxon>
        <taxon>Trypanosomatidae</taxon>
        <taxon>Strigomonadinae</taxon>
        <taxon>Angomonas</taxon>
    </lineage>
</organism>
<dbReference type="AlphaFoldDB" id="S9WLH8"/>
<dbReference type="OrthoDB" id="8062037at2759"/>
<keyword evidence="4" id="KW-1185">Reference proteome</keyword>
<name>S9WLH8_9TRYP</name>
<dbReference type="PANTHER" id="PTHR47026">
    <property type="entry name" value="PIGMENTOSA GTPASE REGULATOR-LIKE PROTEIN, PUTATIVE-RELATED"/>
    <property type="match status" value="1"/>
</dbReference>
<dbReference type="EMBL" id="LR877145">
    <property type="protein sequence ID" value="CAD2212979.1"/>
    <property type="molecule type" value="Genomic_DNA"/>
</dbReference>
<feature type="region of interest" description="Disordered" evidence="2">
    <location>
        <begin position="194"/>
        <end position="232"/>
    </location>
</feature>
<evidence type="ECO:0000313" key="3">
    <source>
        <dbReference type="EMBL" id="CAD2212979.1"/>
    </source>
</evidence>
<keyword evidence="1" id="KW-0175">Coiled coil</keyword>
<feature type="compositionally biased region" description="Polar residues" evidence="2">
    <location>
        <begin position="223"/>
        <end position="232"/>
    </location>
</feature>
<dbReference type="VEuPathDB" id="TriTrypDB:ADEAN_000041500"/>
<gene>
    <name evidence="3" type="ORF">ADEAN_000041500</name>
</gene>
<reference evidence="3 4" key="1">
    <citation type="submission" date="2020-08" db="EMBL/GenBank/DDBJ databases">
        <authorList>
            <person name="Newling K."/>
            <person name="Davey J."/>
            <person name="Forrester S."/>
        </authorList>
    </citation>
    <scope>NUCLEOTIDE SEQUENCE [LARGE SCALE GENOMIC DNA]</scope>
    <source>
        <strain evidence="4">Crithidia deanei Carvalho (ATCC PRA-265)</strain>
    </source>
</reference>
<evidence type="ECO:0000256" key="1">
    <source>
        <dbReference type="SAM" id="Coils"/>
    </source>
</evidence>
<sequence>MTAQQMDDRRYMEEQHREMFRNFHQEWNEKISVFEGNQLDQEVVLLERQNEELLLFYQQMKDYVPSNLPRVSKKLLESRTRQAQLAGQKEYNAAYEQMLQADEIEMNDLRRLEVEKAEQFRRKENLLKRKHLQEQRALGVRVESKRLQLEKLRKQELDKLLQMYVNYSRTMENQQNIVRGRTGQLIYNHTKNTKSDKTATTTMAESARSGTYGPLVAKRHQKNAQNNTPPPQ</sequence>
<feature type="coiled-coil region" evidence="1">
    <location>
        <begin position="92"/>
        <end position="129"/>
    </location>
</feature>
<evidence type="ECO:0000256" key="2">
    <source>
        <dbReference type="SAM" id="MobiDB-lite"/>
    </source>
</evidence>